<accession>A0ABY9DST0</accession>
<keyword evidence="3" id="KW-1185">Reference proteome</keyword>
<dbReference type="Proteomes" id="UP001227230">
    <property type="component" value="Chromosome 18"/>
</dbReference>
<proteinExistence type="predicted"/>
<reference evidence="2 3" key="1">
    <citation type="journal article" date="2023" name="Hortic Res">
        <title>The complete reference genome for grapevine (Vitis vinifera L.) genetics and breeding.</title>
        <authorList>
            <person name="Shi X."/>
            <person name="Cao S."/>
            <person name="Wang X."/>
            <person name="Huang S."/>
            <person name="Wang Y."/>
            <person name="Liu Z."/>
            <person name="Liu W."/>
            <person name="Leng X."/>
            <person name="Peng Y."/>
            <person name="Wang N."/>
            <person name="Wang Y."/>
            <person name="Ma Z."/>
            <person name="Xu X."/>
            <person name="Zhang F."/>
            <person name="Xue H."/>
            <person name="Zhong H."/>
            <person name="Wang Y."/>
            <person name="Zhang K."/>
            <person name="Velt A."/>
            <person name="Avia K."/>
            <person name="Holtgrawe D."/>
            <person name="Grimplet J."/>
            <person name="Matus J.T."/>
            <person name="Ware D."/>
            <person name="Wu X."/>
            <person name="Wang H."/>
            <person name="Liu C."/>
            <person name="Fang Y."/>
            <person name="Rustenholz C."/>
            <person name="Cheng Z."/>
            <person name="Xiao H."/>
            <person name="Zhou Y."/>
        </authorList>
    </citation>
    <scope>NUCLEOTIDE SEQUENCE [LARGE SCALE GENOMIC DNA]</scope>
    <source>
        <strain evidence="3">cv. Pinot noir / PN40024</strain>
        <tissue evidence="2">Leaf</tissue>
    </source>
</reference>
<evidence type="ECO:0000313" key="3">
    <source>
        <dbReference type="Proteomes" id="UP001227230"/>
    </source>
</evidence>
<dbReference type="Pfam" id="PF07727">
    <property type="entry name" value="RVT_2"/>
    <property type="match status" value="1"/>
</dbReference>
<evidence type="ECO:0000313" key="2">
    <source>
        <dbReference type="EMBL" id="WKA10715.1"/>
    </source>
</evidence>
<gene>
    <name evidence="2" type="ORF">VitviT2T_028275</name>
</gene>
<dbReference type="EMBL" id="CP126665">
    <property type="protein sequence ID" value="WKA10715.1"/>
    <property type="molecule type" value="Genomic_DNA"/>
</dbReference>
<feature type="domain" description="Reverse transcriptase Ty1/copia-type" evidence="1">
    <location>
        <begin position="11"/>
        <end position="89"/>
    </location>
</feature>
<sequence length="89" mass="10020">MDTKYHALLKNNTWTLVPPPPHANIIGCKWVFKLKHKPDGNIDRCKARLVAKGYNQTPGIDYFETFSPAVKPSTISIVLTIALSSQWII</sequence>
<name>A0ABY9DST0_VITVI</name>
<evidence type="ECO:0000259" key="1">
    <source>
        <dbReference type="Pfam" id="PF07727"/>
    </source>
</evidence>
<dbReference type="InterPro" id="IPR013103">
    <property type="entry name" value="RVT_2"/>
</dbReference>
<organism evidence="2 3">
    <name type="scientific">Vitis vinifera</name>
    <name type="common">Grape</name>
    <dbReference type="NCBI Taxonomy" id="29760"/>
    <lineage>
        <taxon>Eukaryota</taxon>
        <taxon>Viridiplantae</taxon>
        <taxon>Streptophyta</taxon>
        <taxon>Embryophyta</taxon>
        <taxon>Tracheophyta</taxon>
        <taxon>Spermatophyta</taxon>
        <taxon>Magnoliopsida</taxon>
        <taxon>eudicotyledons</taxon>
        <taxon>Gunneridae</taxon>
        <taxon>Pentapetalae</taxon>
        <taxon>rosids</taxon>
        <taxon>Vitales</taxon>
        <taxon>Vitaceae</taxon>
        <taxon>Viteae</taxon>
        <taxon>Vitis</taxon>
    </lineage>
</organism>
<protein>
    <recommendedName>
        <fullName evidence="1">Reverse transcriptase Ty1/copia-type domain-containing protein</fullName>
    </recommendedName>
</protein>